<organism evidence="1">
    <name type="scientific">invertebrate metagenome</name>
    <dbReference type="NCBI Taxonomy" id="1711999"/>
    <lineage>
        <taxon>unclassified sequences</taxon>
        <taxon>metagenomes</taxon>
        <taxon>organismal metagenomes</taxon>
    </lineage>
</organism>
<dbReference type="EMBL" id="NSIT01000791">
    <property type="protein sequence ID" value="PJE77316.1"/>
    <property type="molecule type" value="Genomic_DNA"/>
</dbReference>
<accession>A0A2H9T273</accession>
<sequence>MYPIETVLKHLWYFKTKNLTPFVQESFDVNKSVYEKINFCYNYSIVNNVIKNNNQIKTIFIE</sequence>
<proteinExistence type="predicted"/>
<reference evidence="1" key="1">
    <citation type="journal article" date="2017" name="Appl. Environ. Microbiol.">
        <title>Molecular characterization of an Endozoicomonas-like organism causing infection in king scallop Pecten maximus L.</title>
        <authorList>
            <person name="Cano I."/>
            <person name="van Aerle R."/>
            <person name="Ross S."/>
            <person name="Verner-Jeffreys D.W."/>
            <person name="Paley R.K."/>
            <person name="Rimmer G."/>
            <person name="Ryder D."/>
            <person name="Hooper P."/>
            <person name="Stone D."/>
            <person name="Feist S.W."/>
        </authorList>
    </citation>
    <scope>NUCLEOTIDE SEQUENCE</scope>
</reference>
<gene>
    <name evidence="1" type="ORF">CI610_03767</name>
</gene>
<protein>
    <submittedName>
        <fullName evidence="1">Uncharacterized protein</fullName>
    </submittedName>
</protein>
<evidence type="ECO:0000313" key="1">
    <source>
        <dbReference type="EMBL" id="PJE77316.1"/>
    </source>
</evidence>
<dbReference type="AlphaFoldDB" id="A0A2H9T273"/>
<comment type="caution">
    <text evidence="1">The sequence shown here is derived from an EMBL/GenBank/DDBJ whole genome shotgun (WGS) entry which is preliminary data.</text>
</comment>
<name>A0A2H9T273_9ZZZZ</name>